<keyword evidence="2" id="KW-1185">Reference proteome</keyword>
<dbReference type="Proteomes" id="UP000034681">
    <property type="component" value="Unassembled WGS sequence"/>
</dbReference>
<reference evidence="1" key="1">
    <citation type="submission" date="2012-04" db="EMBL/GenBank/DDBJ databases">
        <authorList>
            <person name="Borisov I.G."/>
            <person name="Ivanikova N.V."/>
            <person name="Pinevich A.V."/>
        </authorList>
    </citation>
    <scope>NUCLEOTIDE SEQUENCE</scope>
    <source>
        <strain evidence="1">CALU 1027</strain>
    </source>
</reference>
<proteinExistence type="predicted"/>
<name>A0A0M2Q144_PROHO</name>
<dbReference type="OrthoDB" id="7835085at2"/>
<dbReference type="eggNOG" id="ENOG502ZB27">
    <property type="taxonomic scope" value="Bacteria"/>
</dbReference>
<sequence>MKLLLNVHVIDFQNIGDLCSTPLDYFPFRGYEQQRVDIRELDTWLATDGDRLQDYEQVRIIVGGGGLLFKRFLPAFQQLQTLAPKAQLISWGIGQQLYKTQGDRASFYQQFDYQPYLQGFRFSSIRDVDHPNPQYPWVPCASCLHPAFDQPRPLRHQVVVFSHKKFQLHWRNLPRLTHETQDFNTILDFLASGETILTSSYHGAYWGTLLGRKVLAFPFSSKFHTLKHRPSLYPVDRWRTRQVLGRSWPPRWPWQRPSPQPALTCSIYRWQEWVADIPTYPHALQECRDRNHWYYRQVMES</sequence>
<gene>
    <name evidence="1" type="ORF">PROH_11800</name>
</gene>
<protein>
    <recommendedName>
        <fullName evidence="3">Polysaccharide pyruvyl transferase domain-containing protein</fullName>
    </recommendedName>
</protein>
<evidence type="ECO:0000313" key="1">
    <source>
        <dbReference type="EMBL" id="KKJ00342.1"/>
    </source>
</evidence>
<organism evidence="1 2">
    <name type="scientific">Prochlorothrix hollandica PCC 9006 = CALU 1027</name>
    <dbReference type="NCBI Taxonomy" id="317619"/>
    <lineage>
        <taxon>Bacteria</taxon>
        <taxon>Bacillati</taxon>
        <taxon>Cyanobacteriota</taxon>
        <taxon>Cyanophyceae</taxon>
        <taxon>Prochlorotrichales</taxon>
        <taxon>Prochlorotrichaceae</taxon>
        <taxon>Prochlorothrix</taxon>
    </lineage>
</organism>
<evidence type="ECO:0000313" key="2">
    <source>
        <dbReference type="Proteomes" id="UP000034681"/>
    </source>
</evidence>
<evidence type="ECO:0008006" key="3">
    <source>
        <dbReference type="Google" id="ProtNLM"/>
    </source>
</evidence>
<dbReference type="RefSeq" id="WP_017711734.1">
    <property type="nucleotide sequence ID" value="NZ_KB235933.1"/>
</dbReference>
<dbReference type="EMBL" id="AJTX02000004">
    <property type="protein sequence ID" value="KKJ00342.1"/>
    <property type="molecule type" value="Genomic_DNA"/>
</dbReference>
<dbReference type="AlphaFoldDB" id="A0A0M2Q144"/>
<comment type="caution">
    <text evidence="1">The sequence shown here is derived from an EMBL/GenBank/DDBJ whole genome shotgun (WGS) entry which is preliminary data.</text>
</comment>
<accession>A0A0M2Q144</accession>